<dbReference type="Gene3D" id="3.20.20.370">
    <property type="entry name" value="Glycoside hydrolase/deacetylase"/>
    <property type="match status" value="1"/>
</dbReference>
<feature type="compositionally biased region" description="Low complexity" evidence="1">
    <location>
        <begin position="28"/>
        <end position="37"/>
    </location>
</feature>
<protein>
    <submittedName>
        <fullName evidence="2">Uncharacterized protein</fullName>
    </submittedName>
</protein>
<keyword evidence="3" id="KW-1185">Reference proteome</keyword>
<accession>A0AAD6VJW1</accession>
<evidence type="ECO:0000256" key="1">
    <source>
        <dbReference type="SAM" id="MobiDB-lite"/>
    </source>
</evidence>
<dbReference type="InterPro" id="IPR052740">
    <property type="entry name" value="CE4"/>
</dbReference>
<dbReference type="EMBL" id="JARJCW010000021">
    <property type="protein sequence ID" value="KAJ7213597.1"/>
    <property type="molecule type" value="Genomic_DNA"/>
</dbReference>
<comment type="caution">
    <text evidence="2">The sequence shown here is derived from an EMBL/GenBank/DDBJ whole genome shotgun (WGS) entry which is preliminary data.</text>
</comment>
<name>A0AAD6VJW1_9AGAR</name>
<organism evidence="2 3">
    <name type="scientific">Mycena pura</name>
    <dbReference type="NCBI Taxonomy" id="153505"/>
    <lineage>
        <taxon>Eukaryota</taxon>
        <taxon>Fungi</taxon>
        <taxon>Dikarya</taxon>
        <taxon>Basidiomycota</taxon>
        <taxon>Agaricomycotina</taxon>
        <taxon>Agaricomycetes</taxon>
        <taxon>Agaricomycetidae</taxon>
        <taxon>Agaricales</taxon>
        <taxon>Marasmiineae</taxon>
        <taxon>Mycenaceae</taxon>
        <taxon>Mycena</taxon>
    </lineage>
</organism>
<reference evidence="2" key="1">
    <citation type="submission" date="2023-03" db="EMBL/GenBank/DDBJ databases">
        <title>Massive genome expansion in bonnet fungi (Mycena s.s.) driven by repeated elements and novel gene families across ecological guilds.</title>
        <authorList>
            <consortium name="Lawrence Berkeley National Laboratory"/>
            <person name="Harder C.B."/>
            <person name="Miyauchi S."/>
            <person name="Viragh M."/>
            <person name="Kuo A."/>
            <person name="Thoen E."/>
            <person name="Andreopoulos B."/>
            <person name="Lu D."/>
            <person name="Skrede I."/>
            <person name="Drula E."/>
            <person name="Henrissat B."/>
            <person name="Morin E."/>
            <person name="Kohler A."/>
            <person name="Barry K."/>
            <person name="LaButti K."/>
            <person name="Morin E."/>
            <person name="Salamov A."/>
            <person name="Lipzen A."/>
            <person name="Mereny Z."/>
            <person name="Hegedus B."/>
            <person name="Baldrian P."/>
            <person name="Stursova M."/>
            <person name="Weitz H."/>
            <person name="Taylor A."/>
            <person name="Grigoriev I.V."/>
            <person name="Nagy L.G."/>
            <person name="Martin F."/>
            <person name="Kauserud H."/>
        </authorList>
    </citation>
    <scope>NUCLEOTIDE SEQUENCE</scope>
    <source>
        <strain evidence="2">9144</strain>
    </source>
</reference>
<sequence>MPNRTEHQQPTNELGTEPGDLSISTADAASTPSPRCSRPSRHSAVPAKLRTSADSAPGFICIFSSKASFSVNSSSVLEIPIDHAMTHVGDPPQDEIEINSIALNALARIPLAVIQGFRAPFLNVQREHTQPLRVSPTIPHLPPPSPSPTRARTRTSHTPLTMGWRTTALRSTIAERKDDANGESKVNDTAILEYMKDTFTAHYSANLSLPCTWAQEQRWACVLVSYAVHADLWIVSNEQLLAWMVDPKAISQLDQENEAGLLSLQSTAAGFTYDFSSAASIPVTDPDGQGRGQPVHPGLWEIPMYAMVDDCGTEGIRSMYPWLDDANGESKVNDTATLEYTKNTFTAHYGANLVWIGSNEQLLAWRVDPKAISQLNQVDALKCKTPQIDASAKICNGIPQTEAGLLSLSDFPFLTCYGCPVEEPTTSNANPAQRVPHGQQARFRCADQLLDRPDCRKLLAASGANLTGGDGWRRMRELSAYACHSTGSASPCPQVWAATLVGAVGAMVGVCSVAGGL</sequence>
<evidence type="ECO:0000313" key="2">
    <source>
        <dbReference type="EMBL" id="KAJ7213597.1"/>
    </source>
</evidence>
<dbReference type="AlphaFoldDB" id="A0AAD6VJW1"/>
<proteinExistence type="predicted"/>
<gene>
    <name evidence="2" type="ORF">GGX14DRAFT_619131</name>
</gene>
<dbReference type="Proteomes" id="UP001219525">
    <property type="component" value="Unassembled WGS sequence"/>
</dbReference>
<dbReference type="PANTHER" id="PTHR45985">
    <property type="match status" value="1"/>
</dbReference>
<feature type="region of interest" description="Disordered" evidence="1">
    <location>
        <begin position="1"/>
        <end position="49"/>
    </location>
</feature>
<dbReference type="PANTHER" id="PTHR45985:SF3">
    <property type="entry name" value="CHITIN DEACETYLASE-LIKE 4"/>
    <property type="match status" value="1"/>
</dbReference>
<evidence type="ECO:0000313" key="3">
    <source>
        <dbReference type="Proteomes" id="UP001219525"/>
    </source>
</evidence>
<feature type="region of interest" description="Disordered" evidence="1">
    <location>
        <begin position="134"/>
        <end position="156"/>
    </location>
</feature>